<proteinExistence type="predicted"/>
<evidence type="ECO:0000313" key="3">
    <source>
        <dbReference type="Proteomes" id="UP000002282"/>
    </source>
</evidence>
<accession>B4P1I1</accession>
<feature type="compositionally biased region" description="Basic residues" evidence="1">
    <location>
        <begin position="205"/>
        <end position="223"/>
    </location>
</feature>
<name>B4P1I1_DROYA</name>
<feature type="compositionally biased region" description="Polar residues" evidence="1">
    <location>
        <begin position="193"/>
        <end position="202"/>
    </location>
</feature>
<gene>
    <name evidence="2" type="primary">Dyak\GE12785</name>
    <name evidence="2" type="synonym">dyak_GLEANR_1301</name>
    <name evidence="2" type="synonym">GE12785</name>
    <name evidence="2" type="ORF">Dyak_GE12785</name>
</gene>
<feature type="region of interest" description="Disordered" evidence="1">
    <location>
        <begin position="1"/>
        <end position="22"/>
    </location>
</feature>
<feature type="region of interest" description="Disordered" evidence="1">
    <location>
        <begin position="58"/>
        <end position="78"/>
    </location>
</feature>
<dbReference type="AlphaFoldDB" id="B4P1I1"/>
<evidence type="ECO:0000313" key="2">
    <source>
        <dbReference type="EMBL" id="EDW88088.1"/>
    </source>
</evidence>
<sequence length="384" mass="43808">MPPVSKRSLRKRSKAVQETPAEIKKTSTLSKIIIQGTKQLLLDSQNNPNIRVIEKPRKMRYSNSSISTAEPDSQLHSTPKIGNLANNSNARGMFGPIKNKQTSIEAISEISDMSIASVSVRNQPFVNFLQDFCMTHGSDPRESVQEAIAKWDKMTPKQKAEFSPENYVLKLCNQVQNRDEILNAVALPPIYETTKNNQNGFNKASKVKRLSPKLRKSTKRLTPRPRGVVSPRKSIKNAAKKEVPPMVSMRLTNSASAYKNFLRKIRQANLGLMSVEKKSLWRKMTPAEKDLYRVVSKPSQEKTNVKKTKSRAPAANRVRKQRTSRSTQTPENALHYLQSSFDFQRDGQLEIWNESNTLLRDGQRSWVRFDFFSKAFERVKNIFN</sequence>
<reference evidence="2 3" key="1">
    <citation type="journal article" date="2007" name="Nature">
        <title>Evolution of genes and genomes on the Drosophila phylogeny.</title>
        <authorList>
            <consortium name="Drosophila 12 Genomes Consortium"/>
            <person name="Clark A.G."/>
            <person name="Eisen M.B."/>
            <person name="Smith D.R."/>
            <person name="Bergman C.M."/>
            <person name="Oliver B."/>
            <person name="Markow T.A."/>
            <person name="Kaufman T.C."/>
            <person name="Kellis M."/>
            <person name="Gelbart W."/>
            <person name="Iyer V.N."/>
            <person name="Pollard D.A."/>
            <person name="Sackton T.B."/>
            <person name="Larracuente A.M."/>
            <person name="Singh N.D."/>
            <person name="Abad J.P."/>
            <person name="Abt D.N."/>
            <person name="Adryan B."/>
            <person name="Aguade M."/>
            <person name="Akashi H."/>
            <person name="Anderson W.W."/>
            <person name="Aquadro C.F."/>
            <person name="Ardell D.H."/>
            <person name="Arguello R."/>
            <person name="Artieri C.G."/>
            <person name="Barbash D.A."/>
            <person name="Barker D."/>
            <person name="Barsanti P."/>
            <person name="Batterham P."/>
            <person name="Batzoglou S."/>
            <person name="Begun D."/>
            <person name="Bhutkar A."/>
            <person name="Blanco E."/>
            <person name="Bosak S.A."/>
            <person name="Bradley R.K."/>
            <person name="Brand A.D."/>
            <person name="Brent M.R."/>
            <person name="Brooks A.N."/>
            <person name="Brown R.H."/>
            <person name="Butlin R.K."/>
            <person name="Caggese C."/>
            <person name="Calvi B.R."/>
            <person name="Bernardo de Carvalho A."/>
            <person name="Caspi A."/>
            <person name="Castrezana S."/>
            <person name="Celniker S.E."/>
            <person name="Chang J.L."/>
            <person name="Chapple C."/>
            <person name="Chatterji S."/>
            <person name="Chinwalla A."/>
            <person name="Civetta A."/>
            <person name="Clifton S.W."/>
            <person name="Comeron J.M."/>
            <person name="Costello J.C."/>
            <person name="Coyne J.A."/>
            <person name="Daub J."/>
            <person name="David R.G."/>
            <person name="Delcher A.L."/>
            <person name="Delehaunty K."/>
            <person name="Do C.B."/>
            <person name="Ebling H."/>
            <person name="Edwards K."/>
            <person name="Eickbush T."/>
            <person name="Evans J.D."/>
            <person name="Filipski A."/>
            <person name="Findeiss S."/>
            <person name="Freyhult E."/>
            <person name="Fulton L."/>
            <person name="Fulton R."/>
            <person name="Garcia A.C."/>
            <person name="Gardiner A."/>
            <person name="Garfield D.A."/>
            <person name="Garvin B.E."/>
            <person name="Gibson G."/>
            <person name="Gilbert D."/>
            <person name="Gnerre S."/>
            <person name="Godfrey J."/>
            <person name="Good R."/>
            <person name="Gotea V."/>
            <person name="Gravely B."/>
            <person name="Greenberg A.J."/>
            <person name="Griffiths-Jones S."/>
            <person name="Gross S."/>
            <person name="Guigo R."/>
            <person name="Gustafson E.A."/>
            <person name="Haerty W."/>
            <person name="Hahn M.W."/>
            <person name="Halligan D.L."/>
            <person name="Halpern A.L."/>
            <person name="Halter G.M."/>
            <person name="Han M.V."/>
            <person name="Heger A."/>
            <person name="Hillier L."/>
            <person name="Hinrichs A.S."/>
            <person name="Holmes I."/>
            <person name="Hoskins R.A."/>
            <person name="Hubisz M.J."/>
            <person name="Hultmark D."/>
            <person name="Huntley M.A."/>
            <person name="Jaffe D.B."/>
            <person name="Jagadeeshan S."/>
            <person name="Jeck W.R."/>
            <person name="Johnson J."/>
            <person name="Jones C.D."/>
            <person name="Jordan W.C."/>
            <person name="Karpen G.H."/>
            <person name="Kataoka E."/>
            <person name="Keightley P.D."/>
            <person name="Kheradpour P."/>
            <person name="Kirkness E.F."/>
            <person name="Koerich L.B."/>
            <person name="Kristiansen K."/>
            <person name="Kudrna D."/>
            <person name="Kulathinal R.J."/>
            <person name="Kumar S."/>
            <person name="Kwok R."/>
            <person name="Lander E."/>
            <person name="Langley C.H."/>
            <person name="Lapoint R."/>
            <person name="Lazzaro B.P."/>
            <person name="Lee S.J."/>
            <person name="Levesque L."/>
            <person name="Li R."/>
            <person name="Lin C.F."/>
            <person name="Lin M.F."/>
            <person name="Lindblad-Toh K."/>
            <person name="Llopart A."/>
            <person name="Long M."/>
            <person name="Low L."/>
            <person name="Lozovsky E."/>
            <person name="Lu J."/>
            <person name="Luo M."/>
            <person name="Machado C.A."/>
            <person name="Makalowski W."/>
            <person name="Marzo M."/>
            <person name="Matsuda M."/>
            <person name="Matzkin L."/>
            <person name="McAllister B."/>
            <person name="McBride C.S."/>
            <person name="McKernan B."/>
            <person name="McKernan K."/>
            <person name="Mendez-Lago M."/>
            <person name="Minx P."/>
            <person name="Mollenhauer M.U."/>
            <person name="Montooth K."/>
            <person name="Mount S.M."/>
            <person name="Mu X."/>
            <person name="Myers E."/>
            <person name="Negre B."/>
            <person name="Newfeld S."/>
            <person name="Nielsen R."/>
            <person name="Noor M.A."/>
            <person name="O'Grady P."/>
            <person name="Pachter L."/>
            <person name="Papaceit M."/>
            <person name="Parisi M.J."/>
            <person name="Parisi M."/>
            <person name="Parts L."/>
            <person name="Pedersen J.S."/>
            <person name="Pesole G."/>
            <person name="Phillippy A.M."/>
            <person name="Ponting C.P."/>
            <person name="Pop M."/>
            <person name="Porcelli D."/>
            <person name="Powell J.R."/>
            <person name="Prohaska S."/>
            <person name="Pruitt K."/>
            <person name="Puig M."/>
            <person name="Quesneville H."/>
            <person name="Ram K.R."/>
            <person name="Rand D."/>
            <person name="Rasmussen M.D."/>
            <person name="Reed L.K."/>
            <person name="Reenan R."/>
            <person name="Reily A."/>
            <person name="Remington K.A."/>
            <person name="Rieger T.T."/>
            <person name="Ritchie M.G."/>
            <person name="Robin C."/>
            <person name="Rogers Y.H."/>
            <person name="Rohde C."/>
            <person name="Rozas J."/>
            <person name="Rubenfield M.J."/>
            <person name="Ruiz A."/>
            <person name="Russo S."/>
            <person name="Salzberg S.L."/>
            <person name="Sanchez-Gracia A."/>
            <person name="Saranga D.J."/>
            <person name="Sato H."/>
            <person name="Schaeffer S.W."/>
            <person name="Schatz M.C."/>
            <person name="Schlenke T."/>
            <person name="Schwartz R."/>
            <person name="Segarra C."/>
            <person name="Singh R.S."/>
            <person name="Sirot L."/>
            <person name="Sirota M."/>
            <person name="Sisneros N.B."/>
            <person name="Smith C.D."/>
            <person name="Smith T.F."/>
            <person name="Spieth J."/>
            <person name="Stage D.E."/>
            <person name="Stark A."/>
            <person name="Stephan W."/>
            <person name="Strausberg R.L."/>
            <person name="Strempel S."/>
            <person name="Sturgill D."/>
            <person name="Sutton G."/>
            <person name="Sutton G.G."/>
            <person name="Tao W."/>
            <person name="Teichmann S."/>
            <person name="Tobari Y.N."/>
            <person name="Tomimura Y."/>
            <person name="Tsolas J.M."/>
            <person name="Valente V.L."/>
            <person name="Venter E."/>
            <person name="Venter J.C."/>
            <person name="Vicario S."/>
            <person name="Vieira F.G."/>
            <person name="Vilella A.J."/>
            <person name="Villasante A."/>
            <person name="Walenz B."/>
            <person name="Wang J."/>
            <person name="Wasserman M."/>
            <person name="Watts T."/>
            <person name="Wilson D."/>
            <person name="Wilson R.K."/>
            <person name="Wing R.A."/>
            <person name="Wolfner M.F."/>
            <person name="Wong A."/>
            <person name="Wong G.K."/>
            <person name="Wu C.I."/>
            <person name="Wu G."/>
            <person name="Yamamoto D."/>
            <person name="Yang H.P."/>
            <person name="Yang S.P."/>
            <person name="Yorke J.A."/>
            <person name="Yoshida K."/>
            <person name="Zdobnov E."/>
            <person name="Zhang P."/>
            <person name="Zhang Y."/>
            <person name="Zimin A.V."/>
            <person name="Baldwin J."/>
            <person name="Abdouelleil A."/>
            <person name="Abdulkadir J."/>
            <person name="Abebe A."/>
            <person name="Abera B."/>
            <person name="Abreu J."/>
            <person name="Acer S.C."/>
            <person name="Aftuck L."/>
            <person name="Alexander A."/>
            <person name="An P."/>
            <person name="Anderson E."/>
            <person name="Anderson S."/>
            <person name="Arachi H."/>
            <person name="Azer M."/>
            <person name="Bachantsang P."/>
            <person name="Barry A."/>
            <person name="Bayul T."/>
            <person name="Berlin A."/>
            <person name="Bessette D."/>
            <person name="Bloom T."/>
            <person name="Blye J."/>
            <person name="Boguslavskiy L."/>
            <person name="Bonnet C."/>
            <person name="Boukhgalter B."/>
            <person name="Bourzgui I."/>
            <person name="Brown A."/>
            <person name="Cahill P."/>
            <person name="Channer S."/>
            <person name="Cheshatsang Y."/>
            <person name="Chuda L."/>
            <person name="Citroen M."/>
            <person name="Collymore A."/>
            <person name="Cooke P."/>
            <person name="Costello M."/>
            <person name="D'Aco K."/>
            <person name="Daza R."/>
            <person name="De Haan G."/>
            <person name="DeGray S."/>
            <person name="DeMaso C."/>
            <person name="Dhargay N."/>
            <person name="Dooley K."/>
            <person name="Dooley E."/>
            <person name="Doricent M."/>
            <person name="Dorje P."/>
            <person name="Dorjee K."/>
            <person name="Dupes A."/>
            <person name="Elong R."/>
            <person name="Falk J."/>
            <person name="Farina A."/>
            <person name="Faro S."/>
            <person name="Ferguson D."/>
            <person name="Fisher S."/>
            <person name="Foley C.D."/>
            <person name="Franke A."/>
            <person name="Friedrich D."/>
            <person name="Gadbois L."/>
            <person name="Gearin G."/>
            <person name="Gearin C.R."/>
            <person name="Giannoukos G."/>
            <person name="Goode T."/>
            <person name="Graham J."/>
            <person name="Grandbois E."/>
            <person name="Grewal S."/>
            <person name="Gyaltsen K."/>
            <person name="Hafez N."/>
            <person name="Hagos B."/>
            <person name="Hall J."/>
            <person name="Henson C."/>
            <person name="Hollinger A."/>
            <person name="Honan T."/>
            <person name="Huard M.D."/>
            <person name="Hughes L."/>
            <person name="Hurhula B."/>
            <person name="Husby M.E."/>
            <person name="Kamat A."/>
            <person name="Kanga B."/>
            <person name="Kashin S."/>
            <person name="Khazanovich D."/>
            <person name="Kisner P."/>
            <person name="Lance K."/>
            <person name="Lara M."/>
            <person name="Lee W."/>
            <person name="Lennon N."/>
            <person name="Letendre F."/>
            <person name="LeVine R."/>
            <person name="Lipovsky A."/>
            <person name="Liu X."/>
            <person name="Liu J."/>
            <person name="Liu S."/>
            <person name="Lokyitsang T."/>
            <person name="Lokyitsang Y."/>
            <person name="Lubonja R."/>
            <person name="Lui A."/>
            <person name="MacDonald P."/>
            <person name="Magnisalis V."/>
            <person name="Maru K."/>
            <person name="Matthews C."/>
            <person name="McCusker W."/>
            <person name="McDonough S."/>
            <person name="Mehta T."/>
            <person name="Meldrim J."/>
            <person name="Meneus L."/>
            <person name="Mihai O."/>
            <person name="Mihalev A."/>
            <person name="Mihova T."/>
            <person name="Mittelman R."/>
            <person name="Mlenga V."/>
            <person name="Montmayeur A."/>
            <person name="Mulrain L."/>
            <person name="Navidi A."/>
            <person name="Naylor J."/>
            <person name="Negash T."/>
            <person name="Nguyen T."/>
            <person name="Nguyen N."/>
            <person name="Nicol R."/>
            <person name="Norbu C."/>
            <person name="Norbu N."/>
            <person name="Novod N."/>
            <person name="O'Neill B."/>
            <person name="Osman S."/>
            <person name="Markiewicz E."/>
            <person name="Oyono O.L."/>
            <person name="Patti C."/>
            <person name="Phunkhang P."/>
            <person name="Pierre F."/>
            <person name="Priest M."/>
            <person name="Raghuraman S."/>
            <person name="Rege F."/>
            <person name="Reyes R."/>
            <person name="Rise C."/>
            <person name="Rogov P."/>
            <person name="Ross K."/>
            <person name="Ryan E."/>
            <person name="Settipalli S."/>
            <person name="Shea T."/>
            <person name="Sherpa N."/>
            <person name="Shi L."/>
            <person name="Shih D."/>
            <person name="Sparrow T."/>
            <person name="Spaulding J."/>
            <person name="Stalker J."/>
            <person name="Stange-Thomann N."/>
            <person name="Stavropoulos S."/>
            <person name="Stone C."/>
            <person name="Strader C."/>
            <person name="Tesfaye S."/>
            <person name="Thomson T."/>
            <person name="Thoulutsang Y."/>
            <person name="Thoulutsang D."/>
            <person name="Topham K."/>
            <person name="Topping I."/>
            <person name="Tsamla T."/>
            <person name="Vassiliev H."/>
            <person name="Vo A."/>
            <person name="Wangchuk T."/>
            <person name="Wangdi T."/>
            <person name="Weiand M."/>
            <person name="Wilkinson J."/>
            <person name="Wilson A."/>
            <person name="Yadav S."/>
            <person name="Young G."/>
            <person name="Yu Q."/>
            <person name="Zembek L."/>
            <person name="Zhong D."/>
            <person name="Zimmer A."/>
            <person name="Zwirko Z."/>
            <person name="Jaffe D.B."/>
            <person name="Alvarez P."/>
            <person name="Brockman W."/>
            <person name="Butler J."/>
            <person name="Chin C."/>
            <person name="Gnerre S."/>
            <person name="Grabherr M."/>
            <person name="Kleber M."/>
            <person name="Mauceli E."/>
            <person name="MacCallum I."/>
        </authorList>
    </citation>
    <scope>NUCLEOTIDE SEQUENCE [LARGE SCALE GENOMIC DNA]</scope>
    <source>
        <strain evidence="3">Tai18E2 / Tucson 14021-0261.01</strain>
    </source>
</reference>
<dbReference type="OMA" id="NCQLEVW"/>
<feature type="compositionally biased region" description="Polar residues" evidence="1">
    <location>
        <begin position="61"/>
        <end position="77"/>
    </location>
</feature>
<feature type="region of interest" description="Disordered" evidence="1">
    <location>
        <begin position="297"/>
        <end position="331"/>
    </location>
</feature>
<protein>
    <recommendedName>
        <fullName evidence="4">HMG box domain-containing protein</fullName>
    </recommendedName>
</protein>
<dbReference type="Proteomes" id="UP000002282">
    <property type="component" value="Chromosome 2L"/>
</dbReference>
<dbReference type="EMBL" id="CM000157">
    <property type="protein sequence ID" value="EDW88088.1"/>
    <property type="molecule type" value="Genomic_DNA"/>
</dbReference>
<dbReference type="HOGENOM" id="CLU_720178_0_0_1"/>
<evidence type="ECO:0008006" key="4">
    <source>
        <dbReference type="Google" id="ProtNLM"/>
    </source>
</evidence>
<dbReference type="KEGG" id="dya:Dyak_GE12785"/>
<dbReference type="PhylomeDB" id="B4P1I1"/>
<evidence type="ECO:0000256" key="1">
    <source>
        <dbReference type="SAM" id="MobiDB-lite"/>
    </source>
</evidence>
<organism evidence="2 3">
    <name type="scientific">Drosophila yakuba</name>
    <name type="common">Fruit fly</name>
    <dbReference type="NCBI Taxonomy" id="7245"/>
    <lineage>
        <taxon>Eukaryota</taxon>
        <taxon>Metazoa</taxon>
        <taxon>Ecdysozoa</taxon>
        <taxon>Arthropoda</taxon>
        <taxon>Hexapoda</taxon>
        <taxon>Insecta</taxon>
        <taxon>Pterygota</taxon>
        <taxon>Neoptera</taxon>
        <taxon>Endopterygota</taxon>
        <taxon>Diptera</taxon>
        <taxon>Brachycera</taxon>
        <taxon>Muscomorpha</taxon>
        <taxon>Ephydroidea</taxon>
        <taxon>Drosophilidae</taxon>
        <taxon>Drosophila</taxon>
        <taxon>Sophophora</taxon>
    </lineage>
</organism>
<feature type="region of interest" description="Disordered" evidence="1">
    <location>
        <begin position="193"/>
        <end position="242"/>
    </location>
</feature>
<reference evidence="2 3" key="2">
    <citation type="journal article" date="2007" name="PLoS Biol.">
        <title>Principles of genome evolution in the Drosophila melanogaster species group.</title>
        <authorList>
            <person name="Ranz J.M."/>
            <person name="Maurin D."/>
            <person name="Chan Y.S."/>
            <person name="von Grotthuss M."/>
            <person name="Hillier L.W."/>
            <person name="Roote J."/>
            <person name="Ashburner M."/>
            <person name="Bergman C.M."/>
        </authorList>
    </citation>
    <scope>NUCLEOTIDE SEQUENCE [LARGE SCALE GENOMIC DNA]</scope>
    <source>
        <strain evidence="3">Tai18E2 / Tucson 14021-0261.01</strain>
    </source>
</reference>
<keyword evidence="3" id="KW-1185">Reference proteome</keyword>
<dbReference type="OrthoDB" id="7858652at2759"/>